<dbReference type="Pfam" id="PF24809">
    <property type="entry name" value="DUF7708"/>
    <property type="match status" value="1"/>
</dbReference>
<organism evidence="3 4">
    <name type="scientific">Phaeosphaeria nodorum (strain SN15 / ATCC MYA-4574 / FGSC 10173)</name>
    <name type="common">Glume blotch fungus</name>
    <name type="synonym">Parastagonospora nodorum</name>
    <dbReference type="NCBI Taxonomy" id="321614"/>
    <lineage>
        <taxon>Eukaryota</taxon>
        <taxon>Fungi</taxon>
        <taxon>Dikarya</taxon>
        <taxon>Ascomycota</taxon>
        <taxon>Pezizomycotina</taxon>
        <taxon>Dothideomycetes</taxon>
        <taxon>Pleosporomycetidae</taxon>
        <taxon>Pleosporales</taxon>
        <taxon>Pleosporineae</taxon>
        <taxon>Phaeosphaeriaceae</taxon>
        <taxon>Parastagonospora</taxon>
    </lineage>
</organism>
<dbReference type="InterPro" id="IPR056125">
    <property type="entry name" value="DUF7708"/>
</dbReference>
<proteinExistence type="predicted"/>
<dbReference type="SUPFAM" id="SSF140860">
    <property type="entry name" value="Pseudo ankyrin repeat-like"/>
    <property type="match status" value="1"/>
</dbReference>
<dbReference type="InterPro" id="IPR056884">
    <property type="entry name" value="NPHP3-like_N"/>
</dbReference>
<dbReference type="Pfam" id="PF22939">
    <property type="entry name" value="WHD_GPIID"/>
    <property type="match status" value="1"/>
</dbReference>
<dbReference type="AlphaFoldDB" id="A0A7U2F180"/>
<evidence type="ECO:0000256" key="1">
    <source>
        <dbReference type="ARBA" id="ARBA00022737"/>
    </source>
</evidence>
<evidence type="ECO:0000313" key="4">
    <source>
        <dbReference type="Proteomes" id="UP000663193"/>
    </source>
</evidence>
<dbReference type="PANTHER" id="PTHR10039:SF14">
    <property type="entry name" value="NACHT DOMAIN-CONTAINING PROTEIN"/>
    <property type="match status" value="1"/>
</dbReference>
<dbReference type="SUPFAM" id="SSF52540">
    <property type="entry name" value="P-loop containing nucleoside triphosphate hydrolases"/>
    <property type="match status" value="1"/>
</dbReference>
<sequence>MANANNLNDSFQAAFETAIHKFRVELKNDNLYREILQTRTIVEVYDVTDKLQEEQSRTGRLRHLSKIEPFLAGLRGYVNVIEVFMQAKSDVLALIWGPVKLLLQWADVLKQSMDAIVDTIAEIGILIPEFQISSELFGEKAAVRDVLLLFFGDILDFYVIALKFFGNTRLKFVFEALWPRQRDKIKIVAGHFQRHTQVLRNEVRLEHIQAEYDFRRQALESFDKFENSHRLQEYQSLRTSMPMGKYEEKLQYLDDRSCHDAGIWLMKHTEFCSWIDRSPGSNPVLWLQGIPGSGKTHLAATVVHEARKRAHSLFAFLTYTHSTNISALSILHSLVFQLSADNPTLQSILCQSSGENFRHNIEAAKSVFKTVASSAGTLYITLDGLDEIEKAPRSKILESLLQFSSEIDGLRLLISCRAEGHITSTLKGKCSSIRIDEHNTEGIHTYITQHTSKWYNERDFCPEVRKEIGSLLAPLADKAKGMFLYAKIVLETIESMDPEEILEDLEILPNTLNEAYGRILLRINQQRHIEREKARSIIGWIGVSPTPLTIHELEQALRVKSRGIGGIAIVNAKVPIDCICGPIIEVVDGYVQFVHFTVQEYFMSSDISTAIDPKEARLGLATCCITYLCQNHYDRSMEPAKMSELILTGAYRFHNFATLYWLNLVEQVFTRYSTDALPIEFINLLETLRGKRETAPDRNFEDSSVPHYMIQLRQRNPELVTMICKSISFQATSEKSSFRTKDIEWASLDPLNISTTSYDVHSLMEHFLTPSQITRPTIKEKLVYHYGDRLFKCQYMSCIFRRHGFETKASRNSHEKEHVKPWKCDVEGCEFENGGFLSRKMRDEHLMRFHAHYNVIPNSEFQNLDEADLKEVCLDLVKADDVLRVRELAAAGMLKDKPHMHDLIPCAAQYASPEMLKMLLGQKCPWSGIYTYWGIYSKLLLCEVVASKSLQMLEYILHSDPADWKKLLNVESNGRVGFDLSNRALEEKLREMRAAGLPDVLAKGNDEMLAILCKWIERDVLLEKTKSYLVYPNMVAATAGDTYREQKLLGMWRKIPSEYWAKNNWKNAITSVASTTCSIELAKFLVDQGVPMDWRNSKAVPTPLLHAARKTNAEAAELVKFLLFSGAEPVVQIVKNDTKRARSKRTVETSQIHVSEQKGAKQISKWLGVSFNELVVQAKRARGEPESSDT</sequence>
<dbReference type="InterPro" id="IPR036770">
    <property type="entry name" value="Ankyrin_rpt-contain_sf"/>
</dbReference>
<dbReference type="EMBL" id="CP069028">
    <property type="protein sequence ID" value="QRC96836.1"/>
    <property type="molecule type" value="Genomic_DNA"/>
</dbReference>
<gene>
    <name evidence="3" type="ORF">JI435_017250</name>
</gene>
<feature type="domain" description="NACHT" evidence="2">
    <location>
        <begin position="283"/>
        <end position="417"/>
    </location>
</feature>
<dbReference type="PROSITE" id="PS50837">
    <property type="entry name" value="NACHT"/>
    <property type="match status" value="1"/>
</dbReference>
<dbReference type="InterPro" id="IPR054471">
    <property type="entry name" value="GPIID_WHD"/>
</dbReference>
<dbReference type="InterPro" id="IPR007111">
    <property type="entry name" value="NACHT_NTPase"/>
</dbReference>
<keyword evidence="4" id="KW-1185">Reference proteome</keyword>
<dbReference type="Proteomes" id="UP000663193">
    <property type="component" value="Chromosome 6"/>
</dbReference>
<dbReference type="Gene3D" id="3.40.50.300">
    <property type="entry name" value="P-loop containing nucleotide triphosphate hydrolases"/>
    <property type="match status" value="1"/>
</dbReference>
<reference evidence="4" key="1">
    <citation type="journal article" date="2021" name="BMC Genomics">
        <title>Chromosome-level genome assembly and manually-curated proteome of model necrotroph Parastagonospora nodorum Sn15 reveals a genome-wide trove of candidate effector homologs, and redundancy of virulence-related functions within an accessory chromosome.</title>
        <authorList>
            <person name="Bertazzoni S."/>
            <person name="Jones D.A.B."/>
            <person name="Phan H.T."/>
            <person name="Tan K.-C."/>
            <person name="Hane J.K."/>
        </authorList>
    </citation>
    <scope>NUCLEOTIDE SEQUENCE [LARGE SCALE GENOMIC DNA]</scope>
    <source>
        <strain evidence="4">SN15 / ATCC MYA-4574 / FGSC 10173)</strain>
    </source>
</reference>
<evidence type="ECO:0000259" key="2">
    <source>
        <dbReference type="PROSITE" id="PS50837"/>
    </source>
</evidence>
<protein>
    <recommendedName>
        <fullName evidence="2">NACHT domain-containing protein</fullName>
    </recommendedName>
</protein>
<dbReference type="Gene3D" id="1.25.40.20">
    <property type="entry name" value="Ankyrin repeat-containing domain"/>
    <property type="match status" value="1"/>
</dbReference>
<dbReference type="PANTHER" id="PTHR10039">
    <property type="entry name" value="AMELOGENIN"/>
    <property type="match status" value="1"/>
</dbReference>
<dbReference type="InterPro" id="IPR027417">
    <property type="entry name" value="P-loop_NTPase"/>
</dbReference>
<dbReference type="Pfam" id="PF24883">
    <property type="entry name" value="NPHP3_N"/>
    <property type="match status" value="1"/>
</dbReference>
<dbReference type="OrthoDB" id="4062651at2759"/>
<evidence type="ECO:0000313" key="3">
    <source>
        <dbReference type="EMBL" id="QRC96836.1"/>
    </source>
</evidence>
<accession>A0A7U2F180</accession>
<name>A0A7U2F180_PHANO</name>
<dbReference type="VEuPathDB" id="FungiDB:JI435_017250"/>
<keyword evidence="1" id="KW-0677">Repeat</keyword>